<gene>
    <name evidence="2" type="ORF">P7K49_005023</name>
</gene>
<keyword evidence="1" id="KW-0812">Transmembrane</keyword>
<protein>
    <submittedName>
        <fullName evidence="2">Uncharacterized protein</fullName>
    </submittedName>
</protein>
<reference evidence="2 3" key="1">
    <citation type="submission" date="2023-05" db="EMBL/GenBank/DDBJ databases">
        <title>B98-5 Cell Line De Novo Hybrid Assembly: An Optical Mapping Approach.</title>
        <authorList>
            <person name="Kananen K."/>
            <person name="Auerbach J.A."/>
            <person name="Kautto E."/>
            <person name="Blachly J.S."/>
        </authorList>
    </citation>
    <scope>NUCLEOTIDE SEQUENCE [LARGE SCALE GENOMIC DNA]</scope>
    <source>
        <strain evidence="2">B95-8</strain>
        <tissue evidence="2">Cell line</tissue>
    </source>
</reference>
<sequence length="159" mass="17364">MVSLKIWDVSSSAVKTVAFVISSVVLIGILSGNDGTNVNMTVSKLTSWAAIASKPAKPWPKMERKNKPVMGGSLLTPSIKHNMDIDTWDNMGPVLQTLAPQPIPSSQAVSQPLKVPQLLPMKLPALAQPEYQSPQQPLQTCWIIPYMEIWHLGRAEGLI</sequence>
<keyword evidence="3" id="KW-1185">Reference proteome</keyword>
<evidence type="ECO:0000313" key="2">
    <source>
        <dbReference type="EMBL" id="KAK2118136.1"/>
    </source>
</evidence>
<organism evidence="2 3">
    <name type="scientific">Saguinus oedipus</name>
    <name type="common">Cotton-top tamarin</name>
    <name type="synonym">Oedipomidas oedipus</name>
    <dbReference type="NCBI Taxonomy" id="9490"/>
    <lineage>
        <taxon>Eukaryota</taxon>
        <taxon>Metazoa</taxon>
        <taxon>Chordata</taxon>
        <taxon>Craniata</taxon>
        <taxon>Vertebrata</taxon>
        <taxon>Euteleostomi</taxon>
        <taxon>Mammalia</taxon>
        <taxon>Eutheria</taxon>
        <taxon>Euarchontoglires</taxon>
        <taxon>Primates</taxon>
        <taxon>Haplorrhini</taxon>
        <taxon>Platyrrhini</taxon>
        <taxon>Cebidae</taxon>
        <taxon>Callitrichinae</taxon>
        <taxon>Saguinus</taxon>
    </lineage>
</organism>
<comment type="caution">
    <text evidence="2">The sequence shown here is derived from an EMBL/GenBank/DDBJ whole genome shotgun (WGS) entry which is preliminary data.</text>
</comment>
<evidence type="ECO:0000256" key="1">
    <source>
        <dbReference type="SAM" id="Phobius"/>
    </source>
</evidence>
<keyword evidence="1" id="KW-0472">Membrane</keyword>
<dbReference type="Proteomes" id="UP001266305">
    <property type="component" value="Unassembled WGS sequence"/>
</dbReference>
<accession>A0ABQ9W939</accession>
<evidence type="ECO:0000313" key="3">
    <source>
        <dbReference type="Proteomes" id="UP001266305"/>
    </source>
</evidence>
<name>A0ABQ9W939_SAGOE</name>
<proteinExistence type="predicted"/>
<keyword evidence="1" id="KW-1133">Transmembrane helix</keyword>
<feature type="non-terminal residue" evidence="2">
    <location>
        <position position="159"/>
    </location>
</feature>
<feature type="transmembrane region" description="Helical" evidence="1">
    <location>
        <begin position="12"/>
        <end position="30"/>
    </location>
</feature>
<dbReference type="EMBL" id="JASSZA010000002">
    <property type="protein sequence ID" value="KAK2118136.1"/>
    <property type="molecule type" value="Genomic_DNA"/>
</dbReference>